<dbReference type="SMART" id="SM00382">
    <property type="entry name" value="AAA"/>
    <property type="match status" value="1"/>
</dbReference>
<dbReference type="InterPro" id="IPR001789">
    <property type="entry name" value="Sig_transdc_resp-reg_receiver"/>
</dbReference>
<keyword evidence="7" id="KW-0804">Transcription</keyword>
<dbReference type="Gene3D" id="3.40.50.300">
    <property type="entry name" value="P-loop containing nucleotide triphosphate hydrolases"/>
    <property type="match status" value="1"/>
</dbReference>
<dbReference type="InterPro" id="IPR025943">
    <property type="entry name" value="Sigma_54_int_dom_ATP-bd_2"/>
</dbReference>
<sequence length="450" mass="51369">MSENYSVLVVDDEESIRKLFEKEFSRPERTIHSAASAAQARQLTRRNLYDVVILDIRLPDADGLDLFTEFKERLQDVEIILITGHGNIDSAVQAMKLGAYDYITKPFNLDKLELVIERAWQRACMQRENRSFRLSSESRKVHRMVGNSESIKQVRYLVGRVAPTEVPVLLTGESGVGKDVAAQAIHSGSRRADKPFIIKNCAALVKELARSELFGHIKGSFTGATESREGLMAFAHKGTLFLDEIGELPLEVQASLLRVLENKTYRRVGDKDERTIDIRFIFATSRNLHVEVEEGRFQEALLHRINVFNIETPPLRERKEDIPMLVEHFLASLSNTPTRYRITDKAMHCLLSYSWPGNVRELRNVLERSMILSDEGIITERALPRELVEHSLAHGDILAGDKGVFSLRTVERDHISRVLNYFEGNRHQASKAMGIGRKTLYRKLKEYELD</sequence>
<dbReference type="InterPro" id="IPR002197">
    <property type="entry name" value="HTH_Fis"/>
</dbReference>
<dbReference type="AlphaFoldDB" id="A0A1G6B072"/>
<proteinExistence type="predicted"/>
<reference evidence="11 12" key="1">
    <citation type="submission" date="2016-10" db="EMBL/GenBank/DDBJ databases">
        <authorList>
            <person name="de Groot N.N."/>
        </authorList>
    </citation>
    <scope>NUCLEOTIDE SEQUENCE [LARGE SCALE GENOMIC DNA]</scope>
    <source>
        <strain evidence="11 12">ASO4-2</strain>
    </source>
</reference>
<evidence type="ECO:0000256" key="4">
    <source>
        <dbReference type="ARBA" id="ARBA00023012"/>
    </source>
</evidence>
<dbReference type="Pfam" id="PF00072">
    <property type="entry name" value="Response_reg"/>
    <property type="match status" value="1"/>
</dbReference>
<dbReference type="Pfam" id="PF00158">
    <property type="entry name" value="Sigma54_activat"/>
    <property type="match status" value="1"/>
</dbReference>
<evidence type="ECO:0000256" key="8">
    <source>
        <dbReference type="PROSITE-ProRule" id="PRU00169"/>
    </source>
</evidence>
<evidence type="ECO:0000256" key="7">
    <source>
        <dbReference type="ARBA" id="ARBA00023163"/>
    </source>
</evidence>
<dbReference type="Gene3D" id="1.10.8.60">
    <property type="match status" value="1"/>
</dbReference>
<keyword evidence="6" id="KW-0238">DNA-binding</keyword>
<dbReference type="GO" id="GO:0005524">
    <property type="term" value="F:ATP binding"/>
    <property type="evidence" value="ECO:0007669"/>
    <property type="project" value="UniProtKB-KW"/>
</dbReference>
<evidence type="ECO:0000256" key="5">
    <source>
        <dbReference type="ARBA" id="ARBA00023015"/>
    </source>
</evidence>
<dbReference type="FunFam" id="3.40.50.2300:FF:000018">
    <property type="entry name" value="DNA-binding transcriptional regulator NtrC"/>
    <property type="match status" value="1"/>
</dbReference>
<dbReference type="PRINTS" id="PR01590">
    <property type="entry name" value="HTHFIS"/>
</dbReference>
<dbReference type="SUPFAM" id="SSF46689">
    <property type="entry name" value="Homeodomain-like"/>
    <property type="match status" value="1"/>
</dbReference>
<dbReference type="CDD" id="cd00009">
    <property type="entry name" value="AAA"/>
    <property type="match status" value="1"/>
</dbReference>
<dbReference type="SUPFAM" id="SSF52540">
    <property type="entry name" value="P-loop containing nucleoside triphosphate hydrolases"/>
    <property type="match status" value="1"/>
</dbReference>
<dbReference type="InterPro" id="IPR002078">
    <property type="entry name" value="Sigma_54_int"/>
</dbReference>
<dbReference type="FunFam" id="3.40.50.300:FF:000006">
    <property type="entry name" value="DNA-binding transcriptional regulator NtrC"/>
    <property type="match status" value="1"/>
</dbReference>
<dbReference type="GO" id="GO:0000160">
    <property type="term" value="P:phosphorelay signal transduction system"/>
    <property type="evidence" value="ECO:0007669"/>
    <property type="project" value="UniProtKB-KW"/>
</dbReference>
<evidence type="ECO:0000313" key="11">
    <source>
        <dbReference type="EMBL" id="SDB13945.1"/>
    </source>
</evidence>
<dbReference type="Pfam" id="PF25601">
    <property type="entry name" value="AAA_lid_14"/>
    <property type="match status" value="1"/>
</dbReference>
<evidence type="ECO:0000313" key="12">
    <source>
        <dbReference type="Proteomes" id="UP000198771"/>
    </source>
</evidence>
<dbReference type="InterPro" id="IPR011006">
    <property type="entry name" value="CheY-like_superfamily"/>
</dbReference>
<accession>A0A1G6B072</accession>
<dbReference type="Gene3D" id="3.40.50.2300">
    <property type="match status" value="1"/>
</dbReference>
<dbReference type="InterPro" id="IPR058031">
    <property type="entry name" value="AAA_lid_NorR"/>
</dbReference>
<dbReference type="InterPro" id="IPR003593">
    <property type="entry name" value="AAA+_ATPase"/>
</dbReference>
<dbReference type="SUPFAM" id="SSF52172">
    <property type="entry name" value="CheY-like"/>
    <property type="match status" value="1"/>
</dbReference>
<evidence type="ECO:0000256" key="2">
    <source>
        <dbReference type="ARBA" id="ARBA00022741"/>
    </source>
</evidence>
<evidence type="ECO:0000256" key="6">
    <source>
        <dbReference type="ARBA" id="ARBA00023125"/>
    </source>
</evidence>
<keyword evidence="2" id="KW-0547">Nucleotide-binding</keyword>
<evidence type="ECO:0000259" key="10">
    <source>
        <dbReference type="PROSITE" id="PS50110"/>
    </source>
</evidence>
<dbReference type="GO" id="GO:0043565">
    <property type="term" value="F:sequence-specific DNA binding"/>
    <property type="evidence" value="ECO:0007669"/>
    <property type="project" value="InterPro"/>
</dbReference>
<dbReference type="Gene3D" id="1.10.10.60">
    <property type="entry name" value="Homeodomain-like"/>
    <property type="match status" value="1"/>
</dbReference>
<protein>
    <submittedName>
        <fullName evidence="11">Two-component system, NtrC family, response regulator</fullName>
    </submittedName>
</protein>
<keyword evidence="4" id="KW-0902">Two-component regulatory system</keyword>
<feature type="domain" description="Response regulatory" evidence="10">
    <location>
        <begin position="6"/>
        <end position="120"/>
    </location>
</feature>
<dbReference type="EMBL" id="FMXO01000003">
    <property type="protein sequence ID" value="SDB13945.1"/>
    <property type="molecule type" value="Genomic_DNA"/>
</dbReference>
<dbReference type="OrthoDB" id="9763792at2"/>
<evidence type="ECO:0000259" key="9">
    <source>
        <dbReference type="PROSITE" id="PS50045"/>
    </source>
</evidence>
<dbReference type="PANTHER" id="PTHR32071:SF119">
    <property type="entry name" value="SIGMA L-DEPENDENT TRANSCRIPTIONAL REGULATOR YPLP-RELATED"/>
    <property type="match status" value="1"/>
</dbReference>
<dbReference type="PROSITE" id="PS50110">
    <property type="entry name" value="RESPONSE_REGULATORY"/>
    <property type="match status" value="1"/>
</dbReference>
<keyword evidence="1 8" id="KW-0597">Phosphoprotein</keyword>
<dbReference type="PROSITE" id="PS00688">
    <property type="entry name" value="SIGMA54_INTERACT_3"/>
    <property type="match status" value="1"/>
</dbReference>
<dbReference type="PROSITE" id="PS50045">
    <property type="entry name" value="SIGMA54_INTERACT_4"/>
    <property type="match status" value="1"/>
</dbReference>
<keyword evidence="3" id="KW-0067">ATP-binding</keyword>
<dbReference type="InterPro" id="IPR025944">
    <property type="entry name" value="Sigma_54_int_dom_CS"/>
</dbReference>
<dbReference type="PANTHER" id="PTHR32071">
    <property type="entry name" value="TRANSCRIPTIONAL REGULATORY PROTEIN"/>
    <property type="match status" value="1"/>
</dbReference>
<dbReference type="PROSITE" id="PS00676">
    <property type="entry name" value="SIGMA54_INTERACT_2"/>
    <property type="match status" value="1"/>
</dbReference>
<name>A0A1G6B072_9BACT</name>
<dbReference type="RefSeq" id="WP_092117269.1">
    <property type="nucleotide sequence ID" value="NZ_FMXO01000003.1"/>
</dbReference>
<dbReference type="STRING" id="617002.SAMN05660653_00692"/>
<feature type="modified residue" description="4-aspartylphosphate" evidence="8">
    <location>
        <position position="55"/>
    </location>
</feature>
<evidence type="ECO:0000256" key="3">
    <source>
        <dbReference type="ARBA" id="ARBA00022840"/>
    </source>
</evidence>
<organism evidence="11 12">
    <name type="scientific">Desulfonatronum thiosulfatophilum</name>
    <dbReference type="NCBI Taxonomy" id="617002"/>
    <lineage>
        <taxon>Bacteria</taxon>
        <taxon>Pseudomonadati</taxon>
        <taxon>Thermodesulfobacteriota</taxon>
        <taxon>Desulfovibrionia</taxon>
        <taxon>Desulfovibrionales</taxon>
        <taxon>Desulfonatronaceae</taxon>
        <taxon>Desulfonatronum</taxon>
    </lineage>
</organism>
<keyword evidence="12" id="KW-1185">Reference proteome</keyword>
<evidence type="ECO:0000256" key="1">
    <source>
        <dbReference type="ARBA" id="ARBA00022553"/>
    </source>
</evidence>
<dbReference type="Proteomes" id="UP000198771">
    <property type="component" value="Unassembled WGS sequence"/>
</dbReference>
<keyword evidence="5" id="KW-0805">Transcription regulation</keyword>
<dbReference type="Pfam" id="PF02954">
    <property type="entry name" value="HTH_8"/>
    <property type="match status" value="1"/>
</dbReference>
<dbReference type="InterPro" id="IPR027417">
    <property type="entry name" value="P-loop_NTPase"/>
</dbReference>
<feature type="domain" description="Sigma-54 factor interaction" evidence="9">
    <location>
        <begin position="144"/>
        <end position="371"/>
    </location>
</feature>
<gene>
    <name evidence="11" type="ORF">SAMN05660653_00692</name>
</gene>
<dbReference type="InterPro" id="IPR009057">
    <property type="entry name" value="Homeodomain-like_sf"/>
</dbReference>
<dbReference type="SMART" id="SM00448">
    <property type="entry name" value="REC"/>
    <property type="match status" value="1"/>
</dbReference>
<dbReference type="GO" id="GO:0006355">
    <property type="term" value="P:regulation of DNA-templated transcription"/>
    <property type="evidence" value="ECO:0007669"/>
    <property type="project" value="InterPro"/>
</dbReference>